<accession>A0A6H5GRS2</accession>
<evidence type="ECO:0000313" key="3">
    <source>
        <dbReference type="Proteomes" id="UP000479000"/>
    </source>
</evidence>
<dbReference type="AlphaFoldDB" id="A0A6H5GRS2"/>
<keyword evidence="3" id="KW-1185">Reference proteome</keyword>
<evidence type="ECO:0000313" key="2">
    <source>
        <dbReference type="EMBL" id="CAB0005231.1"/>
    </source>
</evidence>
<proteinExistence type="predicted"/>
<dbReference type="EMBL" id="CADCXU010016018">
    <property type="protein sequence ID" value="CAB0005231.1"/>
    <property type="molecule type" value="Genomic_DNA"/>
</dbReference>
<dbReference type="Proteomes" id="UP000479000">
    <property type="component" value="Unassembled WGS sequence"/>
</dbReference>
<evidence type="ECO:0000256" key="1">
    <source>
        <dbReference type="SAM" id="MobiDB-lite"/>
    </source>
</evidence>
<protein>
    <submittedName>
        <fullName evidence="2">Uncharacterized protein</fullName>
    </submittedName>
</protein>
<feature type="non-terminal residue" evidence="2">
    <location>
        <position position="1"/>
    </location>
</feature>
<feature type="compositionally biased region" description="Polar residues" evidence="1">
    <location>
        <begin position="1"/>
        <end position="14"/>
    </location>
</feature>
<sequence length="95" mass="10526">IPSAGLPTSKTGLQEKTGMPTDKKSKQQRSHVHPPPTASNGQCVAEFGSPIQQHEVRDAFNQSAIWWEKNSGENGTGRMVDFTNFGLELIRTRLY</sequence>
<reference evidence="2 3" key="1">
    <citation type="submission" date="2020-02" db="EMBL/GenBank/DDBJ databases">
        <authorList>
            <person name="Ferguson B K."/>
        </authorList>
    </citation>
    <scope>NUCLEOTIDE SEQUENCE [LARGE SCALE GENOMIC DNA]</scope>
</reference>
<gene>
    <name evidence="2" type="ORF">NTEN_LOCUS10708</name>
</gene>
<organism evidence="2 3">
    <name type="scientific">Nesidiocoris tenuis</name>
    <dbReference type="NCBI Taxonomy" id="355587"/>
    <lineage>
        <taxon>Eukaryota</taxon>
        <taxon>Metazoa</taxon>
        <taxon>Ecdysozoa</taxon>
        <taxon>Arthropoda</taxon>
        <taxon>Hexapoda</taxon>
        <taxon>Insecta</taxon>
        <taxon>Pterygota</taxon>
        <taxon>Neoptera</taxon>
        <taxon>Paraneoptera</taxon>
        <taxon>Hemiptera</taxon>
        <taxon>Heteroptera</taxon>
        <taxon>Panheteroptera</taxon>
        <taxon>Cimicomorpha</taxon>
        <taxon>Miridae</taxon>
        <taxon>Dicyphina</taxon>
        <taxon>Nesidiocoris</taxon>
    </lineage>
</organism>
<name>A0A6H5GRS2_9HEMI</name>
<feature type="region of interest" description="Disordered" evidence="1">
    <location>
        <begin position="1"/>
        <end position="44"/>
    </location>
</feature>